<comment type="caution">
    <text evidence="2">The sequence shown here is derived from an EMBL/GenBank/DDBJ whole genome shotgun (WGS) entry which is preliminary data.</text>
</comment>
<dbReference type="SUPFAM" id="SSF52540">
    <property type="entry name" value="P-loop containing nucleoside triphosphate hydrolases"/>
    <property type="match status" value="2"/>
</dbReference>
<feature type="domain" description="UvrD-like helicase C-terminal" evidence="1">
    <location>
        <begin position="820"/>
        <end position="864"/>
    </location>
</feature>
<keyword evidence="2" id="KW-0347">Helicase</keyword>
<dbReference type="InterPro" id="IPR027785">
    <property type="entry name" value="UvrD-like_helicase_C"/>
</dbReference>
<dbReference type="InterPro" id="IPR027417">
    <property type="entry name" value="P-loop_NTPase"/>
</dbReference>
<protein>
    <submittedName>
        <fullName evidence="2">Helicase</fullName>
    </submittedName>
</protein>
<accession>A0A431D287</accession>
<proteinExistence type="predicted"/>
<dbReference type="Pfam" id="PF13604">
    <property type="entry name" value="AAA_30"/>
    <property type="match status" value="1"/>
</dbReference>
<evidence type="ECO:0000259" key="1">
    <source>
        <dbReference type="Pfam" id="PF13538"/>
    </source>
</evidence>
<gene>
    <name evidence="2" type="ORF">C3H42_05110</name>
</gene>
<reference evidence="2 3" key="1">
    <citation type="journal article" date="2019" name="Appl. Environ. Microbiol.">
        <title>Population genetics and characterization of Campylobacter jejuni isolates in western jackdaws and game birds in Finland.</title>
        <authorList>
            <person name="Kovanen S."/>
            <person name="Rossi M."/>
            <person name="Pohja-Mykra M."/>
            <person name="Nieminen T."/>
            <person name="Raunio-Saarnisto M."/>
            <person name="Sauvala M."/>
            <person name="Fredriksson-Ahomaa M."/>
            <person name="Hanninen M.L."/>
            <person name="Kivisto R."/>
        </authorList>
    </citation>
    <scope>NUCLEOTIDE SEQUENCE [LARGE SCALE GENOMIC DNA]</scope>
    <source>
        <strain evidence="2 3">CB296</strain>
    </source>
</reference>
<dbReference type="EMBL" id="PRCK01000003">
    <property type="protein sequence ID" value="RTJ95831.1"/>
    <property type="molecule type" value="Genomic_DNA"/>
</dbReference>
<dbReference type="Proteomes" id="UP000287237">
    <property type="component" value="Unassembled WGS sequence"/>
</dbReference>
<keyword evidence="2" id="KW-0547">Nucleotide-binding</keyword>
<dbReference type="RefSeq" id="WP_126229040.1">
    <property type="nucleotide sequence ID" value="NZ_PRBM01000003.1"/>
</dbReference>
<sequence>MIWKNNTLTQILDIDRNINKNIDINKEDRGFLSQNILNELRNLLEHIALYVYNVDKNQQLDNVYENLQSSLKYIGDKRKYKDIKNFHHLLKISVSHYTPSEEIAERLMLKYLFYLFQIRSFCKKNLGIEILNSLQDFPTNLDTLSFQYYECVVDKIKQISVFNDTKTDKFYIQKVKPFIINKEIYYEITFTIAKDNVSKFDKLIAFSKYYIPSNYSVKLTLYYTNIKLLNLQIPIILISEWNIDIRPCELTNFCLIFSSTRISFTRTVKYEDFMQFLTEEELNLLDIVNLKNKEYNKIKNNFSEDKLKHLFNCLDMAREIILKNKPGVNILRYILYTMNNQIIKKQISKKENNYQPNPRLSNLFLKNESIPFDKMPFCSNPVGHIPKLNVLFECINSIDRKHELLARKIKNNSEINCSLYTSLEDFKEDDIGMLIEKYNAALYNKHKKNRSIKILHDKFLFINEYQDTLINIIQLLNNFTKSGLDNYKENINEWLKKCIQLDCEEKKGYLSNLFCNSKLALIYGAAGTGKTTLIEHISSFFQDKTKLYLANTNTAVNNLRQRINIQKSSFYTIASYKNVISKKFDIIFIDECSTISNKDIISVLQQTECEILICVGDIYQIESIGFGNWFLFAQKFFSNIKLELQHIYRTQSKKLQLLWEKVRLLDESMLEAIEKNNSSENIQNFNFSRGVNDEIILCLNYGGIYGVNNINKFLQEKNPHKSFYFNGLFYKVDDPILFNENSSKLGEEIHNNLKGIITNIEEDEKNIKFTVRINKIIQNTNNNFEIINKDDKGAEIKFNVARLNSDEEDDNSNIVPFQVAYAVSIHKAQGLEYNKVLIIIANEIEEQITHNIFYTAITRAKKELKIYWSAETENKILKSLKIKDINKDFYLFKNNIQM</sequence>
<organism evidence="2 3">
    <name type="scientific">Campylobacter jejuni</name>
    <dbReference type="NCBI Taxonomy" id="197"/>
    <lineage>
        <taxon>Bacteria</taxon>
        <taxon>Pseudomonadati</taxon>
        <taxon>Campylobacterota</taxon>
        <taxon>Epsilonproteobacteria</taxon>
        <taxon>Campylobacterales</taxon>
        <taxon>Campylobacteraceae</taxon>
        <taxon>Campylobacter</taxon>
    </lineage>
</organism>
<dbReference type="Gene3D" id="3.40.50.300">
    <property type="entry name" value="P-loop containing nucleotide triphosphate hydrolases"/>
    <property type="match status" value="2"/>
</dbReference>
<evidence type="ECO:0000313" key="2">
    <source>
        <dbReference type="EMBL" id="RTJ95831.1"/>
    </source>
</evidence>
<name>A0A431D287_CAMJU</name>
<dbReference type="CDD" id="cd18809">
    <property type="entry name" value="SF1_C_RecD"/>
    <property type="match status" value="1"/>
</dbReference>
<dbReference type="AlphaFoldDB" id="A0A431D287"/>
<dbReference type="Pfam" id="PF13538">
    <property type="entry name" value="UvrD_C_2"/>
    <property type="match status" value="1"/>
</dbReference>
<keyword evidence="2" id="KW-0067">ATP-binding</keyword>
<dbReference type="GO" id="GO:0004386">
    <property type="term" value="F:helicase activity"/>
    <property type="evidence" value="ECO:0007669"/>
    <property type="project" value="UniProtKB-KW"/>
</dbReference>
<keyword evidence="2" id="KW-0378">Hydrolase</keyword>
<evidence type="ECO:0000313" key="3">
    <source>
        <dbReference type="Proteomes" id="UP000287237"/>
    </source>
</evidence>